<dbReference type="NCBIfam" id="TIGR00121">
    <property type="entry name" value="birA_ligase"/>
    <property type="match status" value="1"/>
</dbReference>
<evidence type="ECO:0000256" key="1">
    <source>
        <dbReference type="ARBA" id="ARBA00009934"/>
    </source>
</evidence>
<dbReference type="InterPro" id="IPR004143">
    <property type="entry name" value="BPL_LPL_catalytic"/>
</dbReference>
<dbReference type="Gene3D" id="3.30.930.10">
    <property type="entry name" value="Bira Bifunctional Protein, Domain 2"/>
    <property type="match status" value="1"/>
</dbReference>
<reference evidence="5 6" key="1">
    <citation type="journal article" date="2008" name="Science">
        <title>The Physcomitrella genome reveals evolutionary insights into the conquest of land by plants.</title>
        <authorList>
            <person name="Rensing S."/>
            <person name="Lang D."/>
            <person name="Zimmer A."/>
            <person name="Terry A."/>
            <person name="Salamov A."/>
            <person name="Shapiro H."/>
            <person name="Nishiyama T."/>
            <person name="Perroud P.-F."/>
            <person name="Lindquist E."/>
            <person name="Kamisugi Y."/>
            <person name="Tanahashi T."/>
            <person name="Sakakibara K."/>
            <person name="Fujita T."/>
            <person name="Oishi K."/>
            <person name="Shin-I T."/>
            <person name="Kuroki Y."/>
            <person name="Toyoda A."/>
            <person name="Suzuki Y."/>
            <person name="Hashimoto A."/>
            <person name="Yamaguchi K."/>
            <person name="Sugano A."/>
            <person name="Kohara Y."/>
            <person name="Fujiyama A."/>
            <person name="Anterola A."/>
            <person name="Aoki S."/>
            <person name="Ashton N."/>
            <person name="Barbazuk W.B."/>
            <person name="Barker E."/>
            <person name="Bennetzen J."/>
            <person name="Bezanilla M."/>
            <person name="Blankenship R."/>
            <person name="Cho S.H."/>
            <person name="Dutcher S."/>
            <person name="Estelle M."/>
            <person name="Fawcett J.A."/>
            <person name="Gundlach H."/>
            <person name="Hanada K."/>
            <person name="Heyl A."/>
            <person name="Hicks K.A."/>
            <person name="Hugh J."/>
            <person name="Lohr M."/>
            <person name="Mayer K."/>
            <person name="Melkozernov A."/>
            <person name="Murata T."/>
            <person name="Nelson D."/>
            <person name="Pils B."/>
            <person name="Prigge M."/>
            <person name="Reiss B."/>
            <person name="Renner T."/>
            <person name="Rombauts S."/>
            <person name="Rushton P."/>
            <person name="Sanderfoot A."/>
            <person name="Schween G."/>
            <person name="Shiu S.-H."/>
            <person name="Stueber K."/>
            <person name="Theodoulou F.L."/>
            <person name="Tu H."/>
            <person name="Van de Peer Y."/>
            <person name="Verrier P.J."/>
            <person name="Waters E."/>
            <person name="Wood A."/>
            <person name="Yang L."/>
            <person name="Cove D."/>
            <person name="Cuming A."/>
            <person name="Hasebe M."/>
            <person name="Lucas S."/>
            <person name="Mishler D.B."/>
            <person name="Reski R."/>
            <person name="Grigoriev I."/>
            <person name="Quatrano R.S."/>
            <person name="Boore J.L."/>
        </authorList>
    </citation>
    <scope>NUCLEOTIDE SEQUENCE [LARGE SCALE GENOMIC DNA]</scope>
    <source>
        <strain evidence="5 6">cv. Gransden 2004</strain>
    </source>
</reference>
<gene>
    <name evidence="5" type="primary">LOC112286816</name>
</gene>
<keyword evidence="6" id="KW-1185">Reference proteome</keyword>
<feature type="region of interest" description="Disordered" evidence="3">
    <location>
        <begin position="308"/>
        <end position="335"/>
    </location>
</feature>
<dbReference type="EnsemblPlants" id="Pp3c9_4090V3.3">
    <property type="protein sequence ID" value="Pp3c9_4090V3.3"/>
    <property type="gene ID" value="Pp3c9_4090"/>
</dbReference>
<dbReference type="EnsemblPlants" id="Pp3c9_4090V3.4">
    <property type="protein sequence ID" value="Pp3c9_4090V3.4"/>
    <property type="gene ID" value="Pp3c9_4090"/>
</dbReference>
<evidence type="ECO:0000256" key="3">
    <source>
        <dbReference type="SAM" id="MobiDB-lite"/>
    </source>
</evidence>
<name>A0A7I4EKW9_PHYPA</name>
<dbReference type="AlphaFoldDB" id="A0A7I4EKW9"/>
<sequence length="673" mass="72218">MNSGFMKRLTVYRTVFSESVEVHAHSIRTPPFVIIHRRQAVNVTPPRVIPLSANIPRVLMVSRGSPTLPTTVGGNTNGLFVVNTGDDRGNSRVLEGPVGTEDVSSELKQTNEEYSVCDAAISAYKEEFNKNAMEGPYKTVNMIEAHSDKDGKEKGTYASVSDFEKSTGKVEGVGKSVGNADEDAVGKTEKMGTLAGKFEGKGVGKTEATKGETIGKTENDNVGKLDKSIETGKVVGKAEGDVGKVTGKVVGKVEGDMGKVTGNVVGKAEGDVGKVTGKAIGKGEDVGKVSGKGGKVEEGGIEKASHKFVGKDEGSSVGKASEKNPGYEVGKAGNKIQNQTTEKISSTDDNSKQYVIAVAGKSDMGFSYAENLTGTAGCLKLPEGSTLVVYEKGESNEDGFRVDVFMDQLMTRRFGMFLLYARQLPSTHTLLSQNFKTLPVGTVSVADIQFQGKGRAGNSWESPKGCLMFSFTVQMTDGRAVPFLQYVVSLAVIQGIESLCISKGFNAPEVRIKWPNDLYAKGLKVGGVLCTSTYSSKKFNIVVGVGLNVGNKQPTTCLNALLEEINEEAPSLPRDELLAAIISKFEDLFDVFLSKGFYALESEYYKRWLHSGQTVVLEEIEEGSSEVSHVPLKIQGLTPAGYLRAVDDASETYELHPDGNSFDFLKGLVRKKM</sequence>
<dbReference type="InterPro" id="IPR045864">
    <property type="entry name" value="aa-tRNA-synth_II/BPL/LPL"/>
</dbReference>
<dbReference type="PROSITE" id="PS51733">
    <property type="entry name" value="BPL_LPL_CATALYTIC"/>
    <property type="match status" value="1"/>
</dbReference>
<dbReference type="SUPFAM" id="SSF55681">
    <property type="entry name" value="Class II aaRS and biotin synthetases"/>
    <property type="match status" value="1"/>
</dbReference>
<comment type="similarity">
    <text evidence="1">Belongs to the biotin--protein ligase family.</text>
</comment>
<accession>A0A7I4EKW9</accession>
<dbReference type="Gramene" id="Pp3c9_4090V3.3">
    <property type="protein sequence ID" value="Pp3c9_4090V3.3"/>
    <property type="gene ID" value="Pp3c9_4090"/>
</dbReference>
<reference evidence="5 6" key="2">
    <citation type="journal article" date="2018" name="Plant J.">
        <title>The Physcomitrella patens chromosome-scale assembly reveals moss genome structure and evolution.</title>
        <authorList>
            <person name="Lang D."/>
            <person name="Ullrich K.K."/>
            <person name="Murat F."/>
            <person name="Fuchs J."/>
            <person name="Jenkins J."/>
            <person name="Haas F.B."/>
            <person name="Piednoel M."/>
            <person name="Gundlach H."/>
            <person name="Van Bel M."/>
            <person name="Meyberg R."/>
            <person name="Vives C."/>
            <person name="Morata J."/>
            <person name="Symeonidi A."/>
            <person name="Hiss M."/>
            <person name="Muchero W."/>
            <person name="Kamisugi Y."/>
            <person name="Saleh O."/>
            <person name="Blanc G."/>
            <person name="Decker E.L."/>
            <person name="van Gessel N."/>
            <person name="Grimwood J."/>
            <person name="Hayes R.D."/>
            <person name="Graham S.W."/>
            <person name="Gunter L.E."/>
            <person name="McDaniel S.F."/>
            <person name="Hoernstein S.N.W."/>
            <person name="Larsson A."/>
            <person name="Li F.W."/>
            <person name="Perroud P.F."/>
            <person name="Phillips J."/>
            <person name="Ranjan P."/>
            <person name="Rokshar D.S."/>
            <person name="Rothfels C.J."/>
            <person name="Schneider L."/>
            <person name="Shu S."/>
            <person name="Stevenson D.W."/>
            <person name="Thummler F."/>
            <person name="Tillich M."/>
            <person name="Villarreal Aguilar J.C."/>
            <person name="Widiez T."/>
            <person name="Wong G.K."/>
            <person name="Wymore A."/>
            <person name="Zhang Y."/>
            <person name="Zimmer A.D."/>
            <person name="Quatrano R.S."/>
            <person name="Mayer K.F.X."/>
            <person name="Goodstein D."/>
            <person name="Casacuberta J.M."/>
            <person name="Vandepoele K."/>
            <person name="Reski R."/>
            <person name="Cuming A.C."/>
            <person name="Tuskan G.A."/>
            <person name="Maumus F."/>
            <person name="Salse J."/>
            <person name="Schmutz J."/>
            <person name="Rensing S.A."/>
        </authorList>
    </citation>
    <scope>NUCLEOTIDE SEQUENCE [LARGE SCALE GENOMIC DNA]</scope>
    <source>
        <strain evidence="5 6">cv. Gransden 2004</strain>
    </source>
</reference>
<dbReference type="PANTHER" id="PTHR12835:SF5">
    <property type="entry name" value="BIOTIN--PROTEIN LIGASE"/>
    <property type="match status" value="1"/>
</dbReference>
<dbReference type="Proteomes" id="UP000006727">
    <property type="component" value="Chromosome 9"/>
</dbReference>
<evidence type="ECO:0000259" key="4">
    <source>
        <dbReference type="PROSITE" id="PS51733"/>
    </source>
</evidence>
<evidence type="ECO:0000313" key="6">
    <source>
        <dbReference type="Proteomes" id="UP000006727"/>
    </source>
</evidence>
<dbReference type="Pfam" id="PF03099">
    <property type="entry name" value="BPL_LplA_LipB"/>
    <property type="match status" value="1"/>
</dbReference>
<dbReference type="EMBL" id="ABEU02000009">
    <property type="status" value="NOT_ANNOTATED_CDS"/>
    <property type="molecule type" value="Genomic_DNA"/>
</dbReference>
<feature type="domain" description="BPL/LPL catalytic" evidence="4">
    <location>
        <begin position="403"/>
        <end position="593"/>
    </location>
</feature>
<reference evidence="5" key="3">
    <citation type="submission" date="2020-12" db="UniProtKB">
        <authorList>
            <consortium name="EnsemblPlants"/>
        </authorList>
    </citation>
    <scope>IDENTIFICATION</scope>
</reference>
<evidence type="ECO:0000313" key="5">
    <source>
        <dbReference type="EnsemblPlants" id="Pp3c9_4090V3.3"/>
    </source>
</evidence>
<dbReference type="GO" id="GO:0004077">
    <property type="term" value="F:biotin--[biotin carboxyl-carrier protein] ligase activity"/>
    <property type="evidence" value="ECO:0000318"/>
    <property type="project" value="GO_Central"/>
</dbReference>
<keyword evidence="2" id="KW-0436">Ligase</keyword>
<dbReference type="Gramene" id="Pp3c9_4090V3.4">
    <property type="protein sequence ID" value="Pp3c9_4090V3.4"/>
    <property type="gene ID" value="Pp3c9_4090"/>
</dbReference>
<dbReference type="InterPro" id="IPR004408">
    <property type="entry name" value="Biotin_CoA_COase_ligase"/>
</dbReference>
<protein>
    <recommendedName>
        <fullName evidence="4">BPL/LPL catalytic domain-containing protein</fullName>
    </recommendedName>
</protein>
<dbReference type="GO" id="GO:0005737">
    <property type="term" value="C:cytoplasm"/>
    <property type="evidence" value="ECO:0000318"/>
    <property type="project" value="GO_Central"/>
</dbReference>
<proteinExistence type="inferred from homology"/>
<dbReference type="PANTHER" id="PTHR12835">
    <property type="entry name" value="BIOTIN PROTEIN LIGASE"/>
    <property type="match status" value="1"/>
</dbReference>
<organism evidence="5 6">
    <name type="scientific">Physcomitrium patens</name>
    <name type="common">Spreading-leaved earth moss</name>
    <name type="synonym">Physcomitrella patens</name>
    <dbReference type="NCBI Taxonomy" id="3218"/>
    <lineage>
        <taxon>Eukaryota</taxon>
        <taxon>Viridiplantae</taxon>
        <taxon>Streptophyta</taxon>
        <taxon>Embryophyta</taxon>
        <taxon>Bryophyta</taxon>
        <taxon>Bryophytina</taxon>
        <taxon>Bryopsida</taxon>
        <taxon>Funariidae</taxon>
        <taxon>Funariales</taxon>
        <taxon>Funariaceae</taxon>
        <taxon>Physcomitrium</taxon>
    </lineage>
</organism>
<evidence type="ECO:0000256" key="2">
    <source>
        <dbReference type="ARBA" id="ARBA00022598"/>
    </source>
</evidence>
<dbReference type="CDD" id="cd16442">
    <property type="entry name" value="BPL"/>
    <property type="match status" value="1"/>
</dbReference>